<evidence type="ECO:0000313" key="1">
    <source>
        <dbReference type="EMBL" id="MCH87559.1"/>
    </source>
</evidence>
<keyword evidence="1" id="KW-0695">RNA-directed DNA polymerase</keyword>
<keyword evidence="1" id="KW-0548">Nucleotidyltransferase</keyword>
<dbReference type="AlphaFoldDB" id="A0A392MKM3"/>
<gene>
    <name evidence="1" type="ORF">A2U01_0008432</name>
</gene>
<sequence length="135" mass="14359">MCGEGSPVARDLLDVITLVVNLWLGGRCPISLAEFVASAPLTPLLKPDGGIQPIAVGTIWRRLISKVAMKGVGKDAAQYLNDFQFGVGVSGGAEAILHSANRVLGKRYEDGSLVMLTVDFSNAFNMVDRSALLQE</sequence>
<protein>
    <submittedName>
        <fullName evidence="1">Reverse transcriptase-like protein</fullName>
    </submittedName>
</protein>
<proteinExistence type="predicted"/>
<accession>A0A392MKM3</accession>
<keyword evidence="2" id="KW-1185">Reference proteome</keyword>
<reference evidence="1 2" key="1">
    <citation type="journal article" date="2018" name="Front. Plant Sci.">
        <title>Red Clover (Trifolium pratense) and Zigzag Clover (T. medium) - A Picture of Genomic Similarities and Differences.</title>
        <authorList>
            <person name="Dluhosova J."/>
            <person name="Istvanek J."/>
            <person name="Nedelnik J."/>
            <person name="Repkova J."/>
        </authorList>
    </citation>
    <scope>NUCLEOTIDE SEQUENCE [LARGE SCALE GENOMIC DNA]</scope>
    <source>
        <strain evidence="2">cv. 10/8</strain>
        <tissue evidence="1">Leaf</tissue>
    </source>
</reference>
<dbReference type="Proteomes" id="UP000265520">
    <property type="component" value="Unassembled WGS sequence"/>
</dbReference>
<feature type="non-terminal residue" evidence="1">
    <location>
        <position position="135"/>
    </location>
</feature>
<keyword evidence="1" id="KW-0808">Transferase</keyword>
<name>A0A392MKM3_9FABA</name>
<dbReference type="GO" id="GO:0003964">
    <property type="term" value="F:RNA-directed DNA polymerase activity"/>
    <property type="evidence" value="ECO:0007669"/>
    <property type="project" value="UniProtKB-KW"/>
</dbReference>
<comment type="caution">
    <text evidence="1">The sequence shown here is derived from an EMBL/GenBank/DDBJ whole genome shotgun (WGS) entry which is preliminary data.</text>
</comment>
<organism evidence="1 2">
    <name type="scientific">Trifolium medium</name>
    <dbReference type="NCBI Taxonomy" id="97028"/>
    <lineage>
        <taxon>Eukaryota</taxon>
        <taxon>Viridiplantae</taxon>
        <taxon>Streptophyta</taxon>
        <taxon>Embryophyta</taxon>
        <taxon>Tracheophyta</taxon>
        <taxon>Spermatophyta</taxon>
        <taxon>Magnoliopsida</taxon>
        <taxon>eudicotyledons</taxon>
        <taxon>Gunneridae</taxon>
        <taxon>Pentapetalae</taxon>
        <taxon>rosids</taxon>
        <taxon>fabids</taxon>
        <taxon>Fabales</taxon>
        <taxon>Fabaceae</taxon>
        <taxon>Papilionoideae</taxon>
        <taxon>50 kb inversion clade</taxon>
        <taxon>NPAAA clade</taxon>
        <taxon>Hologalegina</taxon>
        <taxon>IRL clade</taxon>
        <taxon>Trifolieae</taxon>
        <taxon>Trifolium</taxon>
    </lineage>
</organism>
<dbReference type="EMBL" id="LXQA010012446">
    <property type="protein sequence ID" value="MCH87559.1"/>
    <property type="molecule type" value="Genomic_DNA"/>
</dbReference>
<evidence type="ECO:0000313" key="2">
    <source>
        <dbReference type="Proteomes" id="UP000265520"/>
    </source>
</evidence>